<dbReference type="GO" id="GO:0043596">
    <property type="term" value="C:nuclear replication fork"/>
    <property type="evidence" value="ECO:0007669"/>
    <property type="project" value="TreeGrafter"/>
</dbReference>
<dbReference type="eggNOG" id="KOG1274">
    <property type="taxonomic scope" value="Eukaryota"/>
</dbReference>
<keyword evidence="4" id="KW-1185">Reference proteome</keyword>
<organism evidence="3 4">
    <name type="scientific">Theileria annulata</name>
    <dbReference type="NCBI Taxonomy" id="5874"/>
    <lineage>
        <taxon>Eukaryota</taxon>
        <taxon>Sar</taxon>
        <taxon>Alveolata</taxon>
        <taxon>Apicomplexa</taxon>
        <taxon>Aconoidasida</taxon>
        <taxon>Piroplasmida</taxon>
        <taxon>Theileriidae</taxon>
        <taxon>Theileria</taxon>
    </lineage>
</organism>
<gene>
    <name evidence="3" type="ORF">TA02630</name>
</gene>
<dbReference type="PANTHER" id="PTHR19932:SF10">
    <property type="entry name" value="WD REPEAT AND HMG-BOX DNA-BINDING PROTEIN 1"/>
    <property type="match status" value="1"/>
</dbReference>
<protein>
    <recommendedName>
        <fullName evidence="2">WDHD1/CFT4 second beta-propeller domain-containing protein</fullName>
    </recommendedName>
</protein>
<dbReference type="GeneID" id="3865127"/>
<dbReference type="STRING" id="5874.Q4UD29"/>
<dbReference type="Pfam" id="PF12341">
    <property type="entry name" value="Mcl1_mid"/>
    <property type="match status" value="1"/>
</dbReference>
<evidence type="ECO:0000256" key="1">
    <source>
        <dbReference type="SAM" id="MobiDB-lite"/>
    </source>
</evidence>
<dbReference type="KEGG" id="tan:TA02630"/>
<feature type="domain" description="WDHD1/CFT4 second beta-propeller" evidence="2">
    <location>
        <begin position="575"/>
        <end position="792"/>
    </location>
</feature>
<dbReference type="VEuPathDB" id="PiroplasmaDB:TA02630"/>
<dbReference type="InterPro" id="IPR022100">
    <property type="entry name" value="WDHD1/CFT4_beta-prop_2nd"/>
</dbReference>
<sequence length="1012" mass="116719">MFTPFKCNSCRFIVFGKGTELIFYNFKDNSDQTFKLLDLLSVVDLGTEQNHNYNIQSLSVFSNPFKGSKGNNKVENKSQFLTKGSKFEDGRDVYLVTLYLGNGFIVLLKYDCELKLYFYHKLPLNEEDSDVNVSLYTFDVNDLYTLYLRKGELHLLSWSKDKNVKLCNNVQKFRLCNSTPNDKLLLVMENCICTVTVDELFISNALYSSLDTVLDSASMENRLEVSCSGLKYILDSNNLLFLLYENELMYTFLNKLSLYKFTQVQDVVFFNFQAVNDINLILTIDSSFSISIYDYDTVSTLFSLNSSQLQDIVKSERSKDQVDSTETNEESELDLKYNFCVLNGDLNLLLFDNYKLVYSLKLLFQEDKFVSEYSVDSTGKVSESPDKKPNEQTQKEKEKETEKAKRKMNDEKEEARYKKLKSISRRKQFLDLESMEDDDPLATSHTATTTLNDDSLESTSQLSYRGSQDKETATTGTETGEPGAEEEYDIENYGSYNVYNNGDNLVYLINEIKKLKRKVKQLEYLALPKEPKILTSGLCPKPNDQFKQWYFPTQLFTQLFTVDHRPLSGYIKKVDRYSCQMASLYLDGLVCGTNIYSTSQAGETADYNSEPDKETSKSQSKVGVVYYYNLYNNNENWDRRFPCEEIKAVSISSNYISVVTNLNILYLLTRNNMLLSVSKLKGSIVSLLTNKNMLVVVTQIITNTQNTVYNVNVLWINGIKGLTHNNTLKIITLYNDLLILSNNTYIKHLGLSNEYVLWYMDSKYKLWLLANNIKNVNNNDVLEWIPTVNVNSNYYPLYINNFNVSFNKTHLFTRLSALLLYINIITIQFIVLMNGERYPNCSKNISFFGYTLHNMSLTLNNETNTIINTHKGASTLRTEGASIGIDSSIFINTKLQVPESILENNIDIYDELRYIQNININQLQYIVNIIQLYNYWYISSDPTSAGDNKNEINKYLSSINIFEKNHDKILLRILAKIQTTNKLYKNSDIIQMLKIPKCLEVAKTIVNNDRYK</sequence>
<dbReference type="Proteomes" id="UP000001950">
    <property type="component" value="Chromosome 3"/>
</dbReference>
<reference evidence="3 4" key="1">
    <citation type="journal article" date="2005" name="Science">
        <title>Genome of the host-cell transforming parasite Theileria annulata compared with T. parva.</title>
        <authorList>
            <person name="Pain A."/>
            <person name="Renauld H."/>
            <person name="Berriman M."/>
            <person name="Murphy L."/>
            <person name="Yeats C.A."/>
            <person name="Weir W."/>
            <person name="Kerhornou A."/>
            <person name="Aslett M."/>
            <person name="Bishop R."/>
            <person name="Bouchier C."/>
            <person name="Cochet M."/>
            <person name="Coulson R.M.R."/>
            <person name="Cronin A."/>
            <person name="de Villiers E.P."/>
            <person name="Fraser A."/>
            <person name="Fosker N."/>
            <person name="Gardner M."/>
            <person name="Goble A."/>
            <person name="Griffiths-Jones S."/>
            <person name="Harris D.E."/>
            <person name="Katzer F."/>
            <person name="Larke N."/>
            <person name="Lord A."/>
            <person name="Maser P."/>
            <person name="McKellar S."/>
            <person name="Mooney P."/>
            <person name="Morton F."/>
            <person name="Nene V."/>
            <person name="O'Neil S."/>
            <person name="Price C."/>
            <person name="Quail M.A."/>
            <person name="Rabbinowitsch E."/>
            <person name="Rawlings N.D."/>
            <person name="Rutter S."/>
            <person name="Saunders D."/>
            <person name="Seeger K."/>
            <person name="Shah T."/>
            <person name="Squares R."/>
            <person name="Squares S."/>
            <person name="Tivey A."/>
            <person name="Walker A.R."/>
            <person name="Woodward J."/>
            <person name="Dobbelaere D.A.E."/>
            <person name="Langsley G."/>
            <person name="Rajandream M.A."/>
            <person name="McKeever D."/>
            <person name="Shiels B."/>
            <person name="Tait A."/>
            <person name="Barrell B.G."/>
            <person name="Hall N."/>
        </authorList>
    </citation>
    <scope>NUCLEOTIDE SEQUENCE [LARGE SCALE GENOMIC DNA]</scope>
    <source>
        <strain evidence="4">Ankara</strain>
    </source>
</reference>
<dbReference type="GO" id="GO:0006281">
    <property type="term" value="P:DNA repair"/>
    <property type="evidence" value="ECO:0007669"/>
    <property type="project" value="TreeGrafter"/>
</dbReference>
<feature type="region of interest" description="Disordered" evidence="1">
    <location>
        <begin position="434"/>
        <end position="484"/>
    </location>
</feature>
<dbReference type="GO" id="GO:0006261">
    <property type="term" value="P:DNA-templated DNA replication"/>
    <property type="evidence" value="ECO:0007669"/>
    <property type="project" value="TreeGrafter"/>
</dbReference>
<dbReference type="AlphaFoldDB" id="Q4UD29"/>
<dbReference type="GO" id="GO:0003682">
    <property type="term" value="F:chromatin binding"/>
    <property type="evidence" value="ECO:0007669"/>
    <property type="project" value="TreeGrafter"/>
</dbReference>
<feature type="region of interest" description="Disordered" evidence="1">
    <location>
        <begin position="376"/>
        <end position="418"/>
    </location>
</feature>
<feature type="compositionally biased region" description="Polar residues" evidence="1">
    <location>
        <begin position="443"/>
        <end position="466"/>
    </location>
</feature>
<accession>Q4UD29</accession>
<evidence type="ECO:0000313" key="4">
    <source>
        <dbReference type="Proteomes" id="UP000001950"/>
    </source>
</evidence>
<dbReference type="InParanoid" id="Q4UD29"/>
<evidence type="ECO:0000259" key="2">
    <source>
        <dbReference type="Pfam" id="PF12341"/>
    </source>
</evidence>
<evidence type="ECO:0000313" key="3">
    <source>
        <dbReference type="EMBL" id="CAI75272.1"/>
    </source>
</evidence>
<dbReference type="RefSeq" id="XP_954748.1">
    <property type="nucleotide sequence ID" value="XM_949655.1"/>
</dbReference>
<dbReference type="OrthoDB" id="361917at2759"/>
<dbReference type="GO" id="GO:0000278">
    <property type="term" value="P:mitotic cell cycle"/>
    <property type="evidence" value="ECO:0007669"/>
    <property type="project" value="TreeGrafter"/>
</dbReference>
<feature type="compositionally biased region" description="Low complexity" evidence="1">
    <location>
        <begin position="473"/>
        <end position="482"/>
    </location>
</feature>
<dbReference type="EMBL" id="CR940352">
    <property type="protein sequence ID" value="CAI75272.1"/>
    <property type="molecule type" value="Genomic_DNA"/>
</dbReference>
<name>Q4UD29_THEAN</name>
<dbReference type="OMA" id="NECGHIS"/>
<feature type="compositionally biased region" description="Basic and acidic residues" evidence="1">
    <location>
        <begin position="383"/>
        <end position="417"/>
    </location>
</feature>
<proteinExistence type="predicted"/>
<dbReference type="PANTHER" id="PTHR19932">
    <property type="entry name" value="WD REPEAT AND HMG-BOX DNA BINDING PROTEIN"/>
    <property type="match status" value="1"/>
</dbReference>